<dbReference type="EMBL" id="OK272543">
    <property type="protein sequence ID" value="UEK24796.1"/>
    <property type="molecule type" value="Genomic_DNA"/>
</dbReference>
<keyword evidence="12 17" id="KW-0496">Mitochondrion</keyword>
<protein>
    <recommendedName>
        <fullName evidence="4">NADH-ubiquinone oxidoreductase chain 6</fullName>
        <ecNumber evidence="3">7.1.1.2</ecNumber>
    </recommendedName>
    <alternativeName>
        <fullName evidence="14">NADH dehydrogenase subunit 6</fullName>
    </alternativeName>
</protein>
<dbReference type="InterPro" id="IPR050269">
    <property type="entry name" value="ComplexI_Subunit6"/>
</dbReference>
<evidence type="ECO:0000256" key="6">
    <source>
        <dbReference type="ARBA" id="ARBA00022660"/>
    </source>
</evidence>
<gene>
    <name evidence="17" type="primary">ND6</name>
</gene>
<comment type="subcellular location">
    <subcellularLocation>
        <location evidence="1">Mitochondrion membrane</location>
        <topology evidence="1">Multi-pass membrane protein</topology>
    </subcellularLocation>
</comment>
<evidence type="ECO:0000256" key="5">
    <source>
        <dbReference type="ARBA" id="ARBA00022448"/>
    </source>
</evidence>
<evidence type="ECO:0000256" key="3">
    <source>
        <dbReference type="ARBA" id="ARBA00012944"/>
    </source>
</evidence>
<keyword evidence="9" id="KW-0249">Electron transport</keyword>
<sequence length="172" mass="19815">MSLYLFIGLTSIVGLMFCFMTHPLAMGLILLLQTTLTAITSGLMAPSFWFSYILFLVFLGGMLVLFIYVTSLASNEMFSFSPKMIIFSYIFMTTMFLFFFLMDPSLFNYFLTILNDNNNLLMHDNMIWTLTLKLYSSTSYIITSILIFYLFLTLIAVVNITQIQEGPLRTFN</sequence>
<keyword evidence="8" id="KW-1278">Translocase</keyword>
<proteinExistence type="inferred from homology"/>
<dbReference type="AlphaFoldDB" id="A0A8K1RC88"/>
<evidence type="ECO:0000256" key="14">
    <source>
        <dbReference type="ARBA" id="ARBA00031019"/>
    </source>
</evidence>
<evidence type="ECO:0000256" key="9">
    <source>
        <dbReference type="ARBA" id="ARBA00022982"/>
    </source>
</evidence>
<evidence type="ECO:0000256" key="10">
    <source>
        <dbReference type="ARBA" id="ARBA00022989"/>
    </source>
</evidence>
<comment type="catalytic activity">
    <reaction evidence="15">
        <text>a ubiquinone + NADH + 5 H(+)(in) = a ubiquinol + NAD(+) + 4 H(+)(out)</text>
        <dbReference type="Rhea" id="RHEA:29091"/>
        <dbReference type="Rhea" id="RHEA-COMP:9565"/>
        <dbReference type="Rhea" id="RHEA-COMP:9566"/>
        <dbReference type="ChEBI" id="CHEBI:15378"/>
        <dbReference type="ChEBI" id="CHEBI:16389"/>
        <dbReference type="ChEBI" id="CHEBI:17976"/>
        <dbReference type="ChEBI" id="CHEBI:57540"/>
        <dbReference type="ChEBI" id="CHEBI:57945"/>
        <dbReference type="EC" id="7.1.1.2"/>
    </reaction>
</comment>
<feature type="transmembrane region" description="Helical" evidence="16">
    <location>
        <begin position="12"/>
        <end position="32"/>
    </location>
</feature>
<evidence type="ECO:0000256" key="1">
    <source>
        <dbReference type="ARBA" id="ARBA00004225"/>
    </source>
</evidence>
<evidence type="ECO:0000256" key="12">
    <source>
        <dbReference type="ARBA" id="ARBA00023128"/>
    </source>
</evidence>
<evidence type="ECO:0000256" key="15">
    <source>
        <dbReference type="ARBA" id="ARBA00049551"/>
    </source>
</evidence>
<feature type="transmembrane region" description="Helical" evidence="16">
    <location>
        <begin position="140"/>
        <end position="160"/>
    </location>
</feature>
<keyword evidence="11" id="KW-0520">NAD</keyword>
<dbReference type="EC" id="7.1.1.2" evidence="3"/>
<feature type="transmembrane region" description="Helical" evidence="16">
    <location>
        <begin position="84"/>
        <end position="102"/>
    </location>
</feature>
<evidence type="ECO:0000256" key="11">
    <source>
        <dbReference type="ARBA" id="ARBA00023027"/>
    </source>
</evidence>
<comment type="similarity">
    <text evidence="2">Belongs to the complex I subunit 6 family.</text>
</comment>
<evidence type="ECO:0000256" key="8">
    <source>
        <dbReference type="ARBA" id="ARBA00022967"/>
    </source>
</evidence>
<dbReference type="GO" id="GO:0031966">
    <property type="term" value="C:mitochondrial membrane"/>
    <property type="evidence" value="ECO:0007669"/>
    <property type="project" value="UniProtKB-SubCell"/>
</dbReference>
<evidence type="ECO:0000256" key="13">
    <source>
        <dbReference type="ARBA" id="ARBA00023136"/>
    </source>
</evidence>
<evidence type="ECO:0000256" key="7">
    <source>
        <dbReference type="ARBA" id="ARBA00022692"/>
    </source>
</evidence>
<keyword evidence="6" id="KW-0679">Respiratory chain</keyword>
<accession>A0A8K1RC88</accession>
<evidence type="ECO:0000256" key="4">
    <source>
        <dbReference type="ARBA" id="ARBA00021095"/>
    </source>
</evidence>
<evidence type="ECO:0000256" key="16">
    <source>
        <dbReference type="SAM" id="Phobius"/>
    </source>
</evidence>
<dbReference type="PANTHER" id="PTHR11435">
    <property type="entry name" value="NADH UBIQUINONE OXIDOREDUCTASE SUBUNIT ND6"/>
    <property type="match status" value="1"/>
</dbReference>
<reference evidence="17" key="1">
    <citation type="submission" date="2021-09" db="EMBL/GenBank/DDBJ databases">
        <authorList>
            <person name="Li R."/>
        </authorList>
    </citation>
    <scope>NUCLEOTIDE SEQUENCE</scope>
</reference>
<organism evidence="17">
    <name type="scientific">Potamanthellus edmundsi</name>
    <dbReference type="NCBI Taxonomy" id="2680887"/>
    <lineage>
        <taxon>Eukaryota</taxon>
        <taxon>Metazoa</taxon>
        <taxon>Ecdysozoa</taxon>
        <taxon>Arthropoda</taxon>
        <taxon>Hexapoda</taxon>
        <taxon>Insecta</taxon>
        <taxon>Pterygota</taxon>
        <taxon>Palaeoptera</taxon>
        <taxon>Ephemeroptera</taxon>
        <taxon>Pannota</taxon>
        <taxon>Neoephemeridae</taxon>
        <taxon>Potamanthellus</taxon>
    </lineage>
</organism>
<dbReference type="GO" id="GO:0008137">
    <property type="term" value="F:NADH dehydrogenase (ubiquinone) activity"/>
    <property type="evidence" value="ECO:0007669"/>
    <property type="project" value="UniProtKB-EC"/>
</dbReference>
<keyword evidence="7 16" id="KW-0812">Transmembrane</keyword>
<keyword evidence="13 16" id="KW-0472">Membrane</keyword>
<name>A0A8K1RC88_9INSE</name>
<keyword evidence="10 16" id="KW-1133">Transmembrane helix</keyword>
<evidence type="ECO:0000256" key="2">
    <source>
        <dbReference type="ARBA" id="ARBA00005698"/>
    </source>
</evidence>
<dbReference type="PANTHER" id="PTHR11435:SF1">
    <property type="entry name" value="NADH-UBIQUINONE OXIDOREDUCTASE CHAIN 6"/>
    <property type="match status" value="1"/>
</dbReference>
<evidence type="ECO:0000313" key="17">
    <source>
        <dbReference type="EMBL" id="UEK24796.1"/>
    </source>
</evidence>
<keyword evidence="5" id="KW-0813">Transport</keyword>
<feature type="transmembrane region" description="Helical" evidence="16">
    <location>
        <begin position="52"/>
        <end position="72"/>
    </location>
</feature>
<geneLocation type="mitochondrion" evidence="17"/>